<organism evidence="2 3">
    <name type="scientific">Eiseniibacteriota bacterium</name>
    <dbReference type="NCBI Taxonomy" id="2212470"/>
    <lineage>
        <taxon>Bacteria</taxon>
        <taxon>Candidatus Eiseniibacteriota</taxon>
    </lineage>
</organism>
<feature type="transmembrane region" description="Helical" evidence="1">
    <location>
        <begin position="12"/>
        <end position="30"/>
    </location>
</feature>
<name>A0ABV6YNJ7_UNCEI</name>
<accession>A0ABV6YNJ7</accession>
<protein>
    <submittedName>
        <fullName evidence="2">YfhO family protein</fullName>
    </submittedName>
</protein>
<evidence type="ECO:0000313" key="2">
    <source>
        <dbReference type="EMBL" id="MFC1799631.1"/>
    </source>
</evidence>
<dbReference type="PANTHER" id="PTHR38454:SF1">
    <property type="entry name" value="INTEGRAL MEMBRANE PROTEIN"/>
    <property type="match status" value="1"/>
</dbReference>
<dbReference type="Proteomes" id="UP001594288">
    <property type="component" value="Unassembled WGS sequence"/>
</dbReference>
<feature type="transmembrane region" description="Helical" evidence="1">
    <location>
        <begin position="734"/>
        <end position="755"/>
    </location>
</feature>
<feature type="transmembrane region" description="Helical" evidence="1">
    <location>
        <begin position="442"/>
        <end position="463"/>
    </location>
</feature>
<feature type="transmembrane region" description="Helical" evidence="1">
    <location>
        <begin position="470"/>
        <end position="488"/>
    </location>
</feature>
<evidence type="ECO:0000256" key="1">
    <source>
        <dbReference type="SAM" id="Phobius"/>
    </source>
</evidence>
<dbReference type="Pfam" id="PF09586">
    <property type="entry name" value="YfhO"/>
    <property type="match status" value="1"/>
</dbReference>
<feature type="transmembrane region" description="Helical" evidence="1">
    <location>
        <begin position="365"/>
        <end position="385"/>
    </location>
</feature>
<proteinExistence type="predicted"/>
<feature type="transmembrane region" description="Helical" evidence="1">
    <location>
        <begin position="99"/>
        <end position="118"/>
    </location>
</feature>
<feature type="transmembrane region" description="Helical" evidence="1">
    <location>
        <begin position="199"/>
        <end position="217"/>
    </location>
</feature>
<sequence length="764" mass="85281">MRDLKSAKWDWIVIGLLGVIVITIFGGFVFSDKMLSGTDMVPMGYMMRKVVADYWKANGTIPLWDPYILGGLPVVDAMHGDLFHPVSLFYVMMPLHKALGYKIILHVWLAGIAMYFLLRTLGLRRRACLVGSVGYMVAPYFLSLVYAGHDAKMFVTALFPLCVMLLERMIRRPRLLESALFGASIGLLLLTAHPQMSYFAGWGLGIYFIFNIPRMIGKRTIVKGVALLLLAVLLGAGIGCVQFLPTYHYTTNFSPRTGGVTLEFASSWSLHPEEIVSLLYPSFGGYLDSYWGRNFFKLNAESPGPLILLLGICGFGYFIRRRDMLPWLVLFIFCPLYALGAHTPVLKIIFHTIPGAKFLRAPSVIMFMFSCASSVLAAYFVNAFLEKKLSAGQRRWLMGIVLGTLVLTIVFTVGRGAFLGLWKSVFGWPDQQKLEAARSASGSWPADAILVAVFIWAAIGLARTSYRRKWAGAIWIGILVVGILVTGLRHSTRFIEYIQVGDFVRRDPMIEYVSKDKGHFRVLPITGWSFYNRNYLPIFGIETANGFYDNRVRFYDALVGENQANLNLTNVMRIANVKYVLTSERISHPMLVLRQEFGNAFVYENAAFLERALIVHNAVVAEDDGEALEIIRGADFDPSTTIVLHSGRAMTGGGGLPGESATIESDDPNGVIIRARLESDGYLFYSGNYLPYWKAEVDGEEVPIQRCDISMRAIRLPAGEHKITMKYDSPWFKLGIYLCLGCCAVVGVIVAAGWWRARERSANG</sequence>
<gene>
    <name evidence="2" type="ORF">ACFL2Z_01810</name>
</gene>
<feature type="transmembrane region" description="Helical" evidence="1">
    <location>
        <begin position="397"/>
        <end position="422"/>
    </location>
</feature>
<feature type="transmembrane region" description="Helical" evidence="1">
    <location>
        <begin position="224"/>
        <end position="244"/>
    </location>
</feature>
<keyword evidence="1" id="KW-0812">Transmembrane</keyword>
<feature type="transmembrane region" description="Helical" evidence="1">
    <location>
        <begin position="127"/>
        <end position="147"/>
    </location>
</feature>
<keyword evidence="3" id="KW-1185">Reference proteome</keyword>
<dbReference type="InterPro" id="IPR018580">
    <property type="entry name" value="Uncharacterised_YfhO"/>
</dbReference>
<dbReference type="PANTHER" id="PTHR38454">
    <property type="entry name" value="INTEGRAL MEMBRANE PROTEIN-RELATED"/>
    <property type="match status" value="1"/>
</dbReference>
<keyword evidence="1" id="KW-0472">Membrane</keyword>
<feature type="transmembrane region" description="Helical" evidence="1">
    <location>
        <begin position="326"/>
        <end position="345"/>
    </location>
</feature>
<evidence type="ECO:0000313" key="3">
    <source>
        <dbReference type="Proteomes" id="UP001594288"/>
    </source>
</evidence>
<keyword evidence="1" id="KW-1133">Transmembrane helix</keyword>
<dbReference type="EMBL" id="JBHPEI010000018">
    <property type="protein sequence ID" value="MFC1799631.1"/>
    <property type="molecule type" value="Genomic_DNA"/>
</dbReference>
<feature type="transmembrane region" description="Helical" evidence="1">
    <location>
        <begin position="302"/>
        <end position="319"/>
    </location>
</feature>
<comment type="caution">
    <text evidence="2">The sequence shown here is derived from an EMBL/GenBank/DDBJ whole genome shotgun (WGS) entry which is preliminary data.</text>
</comment>
<reference evidence="2 3" key="1">
    <citation type="submission" date="2024-09" db="EMBL/GenBank/DDBJ databases">
        <authorList>
            <person name="D'Angelo T."/>
        </authorList>
    </citation>
    <scope>NUCLEOTIDE SEQUENCE [LARGE SCALE GENOMIC DNA]</scope>
    <source>
        <strain evidence="2">SAG AM-311-F02</strain>
    </source>
</reference>